<dbReference type="PANTHER" id="PTHR43003">
    <property type="entry name" value="DNA-3-METHYLADENINE GLYCOSYLASE"/>
    <property type="match status" value="1"/>
</dbReference>
<organism evidence="6 7">
    <name type="scientific">Aureimonas altamirensis DSM 21988</name>
    <dbReference type="NCBI Taxonomy" id="1121026"/>
    <lineage>
        <taxon>Bacteria</taxon>
        <taxon>Pseudomonadati</taxon>
        <taxon>Pseudomonadota</taxon>
        <taxon>Alphaproteobacteria</taxon>
        <taxon>Hyphomicrobiales</taxon>
        <taxon>Aurantimonadaceae</taxon>
        <taxon>Aureimonas</taxon>
    </lineage>
</organism>
<evidence type="ECO:0000256" key="2">
    <source>
        <dbReference type="ARBA" id="ARBA00012000"/>
    </source>
</evidence>
<dbReference type="InterPro" id="IPR051912">
    <property type="entry name" value="Alkylbase_DNA_Glycosylase/TA"/>
</dbReference>
<accession>A0ABY1IPD0</accession>
<dbReference type="SMART" id="SM00478">
    <property type="entry name" value="ENDO3c"/>
    <property type="match status" value="1"/>
</dbReference>
<dbReference type="InterPro" id="IPR011257">
    <property type="entry name" value="DNA_glycosylase"/>
</dbReference>
<sequence length="228" mass="24106">MTPLIFSSMIRSLDDISIGLDALAAMDERLLPVIERAGALPLRAGDPGLPGLAATLMGQQVSSASATAITSRLAGMVDLNDAASILALDDTAFRTAGLSRAKERTLLAIASAVITGTLDFDRIAAADSRAAIAELTAVPGIGPWTAECYLLFCLRREDVFPAGDLALQVAVAHAFGMEERPGDRPLRAMAELWSPHRSVAARLFWAYYAAVTRRDATPAALQQDGKSL</sequence>
<keyword evidence="4" id="KW-0234">DNA repair</keyword>
<comment type="catalytic activity">
    <reaction evidence="1">
        <text>Hydrolysis of alkylated DNA, releasing 3-methyladenine, 3-methylguanine, 7-methylguanine and 7-methyladenine.</text>
        <dbReference type="EC" id="3.2.2.21"/>
    </reaction>
</comment>
<dbReference type="EMBL" id="FQZC01000004">
    <property type="protein sequence ID" value="SHJ76519.1"/>
    <property type="molecule type" value="Genomic_DNA"/>
</dbReference>
<proteinExistence type="predicted"/>
<reference evidence="6 7" key="1">
    <citation type="submission" date="2016-11" db="EMBL/GenBank/DDBJ databases">
        <authorList>
            <person name="Varghese N."/>
            <person name="Submissions S."/>
        </authorList>
    </citation>
    <scope>NUCLEOTIDE SEQUENCE [LARGE SCALE GENOMIC DNA]</scope>
    <source>
        <strain evidence="6 7">DSM 21988</strain>
    </source>
</reference>
<dbReference type="SUPFAM" id="SSF48150">
    <property type="entry name" value="DNA-glycosylase"/>
    <property type="match status" value="1"/>
</dbReference>
<dbReference type="Gene3D" id="1.10.1670.40">
    <property type="match status" value="1"/>
</dbReference>
<dbReference type="InterPro" id="IPR003265">
    <property type="entry name" value="HhH-GPD_domain"/>
</dbReference>
<dbReference type="PANTHER" id="PTHR43003:SF5">
    <property type="entry name" value="DNA-3-METHYLADENINE GLYCOSYLASE"/>
    <property type="match status" value="1"/>
</dbReference>
<dbReference type="Gene3D" id="1.10.340.30">
    <property type="entry name" value="Hypothetical protein, domain 2"/>
    <property type="match status" value="1"/>
</dbReference>
<dbReference type="Pfam" id="PF00730">
    <property type="entry name" value="HhH-GPD"/>
    <property type="match status" value="1"/>
</dbReference>
<dbReference type="EC" id="3.2.2.21" evidence="2"/>
<comment type="caution">
    <text evidence="6">The sequence shown here is derived from an EMBL/GenBank/DDBJ whole genome shotgun (WGS) entry which is preliminary data.</text>
</comment>
<evidence type="ECO:0000256" key="3">
    <source>
        <dbReference type="ARBA" id="ARBA00022763"/>
    </source>
</evidence>
<feature type="domain" description="HhH-GPD" evidence="5">
    <location>
        <begin position="57"/>
        <end position="209"/>
    </location>
</feature>
<gene>
    <name evidence="6" type="ORF">SAMN02745911_3250</name>
</gene>
<protein>
    <recommendedName>
        <fullName evidence="2">DNA-3-methyladenine glycosylase II</fullName>
        <ecNumber evidence="2">3.2.2.21</ecNumber>
    </recommendedName>
</protein>
<evidence type="ECO:0000256" key="4">
    <source>
        <dbReference type="ARBA" id="ARBA00023204"/>
    </source>
</evidence>
<dbReference type="Proteomes" id="UP000184290">
    <property type="component" value="Unassembled WGS sequence"/>
</dbReference>
<dbReference type="CDD" id="cd00056">
    <property type="entry name" value="ENDO3c"/>
    <property type="match status" value="1"/>
</dbReference>
<evidence type="ECO:0000313" key="6">
    <source>
        <dbReference type="EMBL" id="SHJ76519.1"/>
    </source>
</evidence>
<keyword evidence="3" id="KW-0227">DNA damage</keyword>
<name>A0ABY1IPD0_9HYPH</name>
<keyword evidence="7" id="KW-1185">Reference proteome</keyword>
<dbReference type="RefSeq" id="WP_244489436.1">
    <property type="nucleotide sequence ID" value="NZ_FQZC01000004.1"/>
</dbReference>
<evidence type="ECO:0000259" key="5">
    <source>
        <dbReference type="SMART" id="SM00478"/>
    </source>
</evidence>
<evidence type="ECO:0000313" key="7">
    <source>
        <dbReference type="Proteomes" id="UP000184290"/>
    </source>
</evidence>
<evidence type="ECO:0000256" key="1">
    <source>
        <dbReference type="ARBA" id="ARBA00000086"/>
    </source>
</evidence>